<organism evidence="1 2">
    <name type="scientific">Coniochaeta pulveracea</name>
    <dbReference type="NCBI Taxonomy" id="177199"/>
    <lineage>
        <taxon>Eukaryota</taxon>
        <taxon>Fungi</taxon>
        <taxon>Dikarya</taxon>
        <taxon>Ascomycota</taxon>
        <taxon>Pezizomycotina</taxon>
        <taxon>Sordariomycetes</taxon>
        <taxon>Sordariomycetidae</taxon>
        <taxon>Coniochaetales</taxon>
        <taxon>Coniochaetaceae</taxon>
        <taxon>Coniochaeta</taxon>
    </lineage>
</organism>
<dbReference type="STRING" id="177199.A0A420YH94"/>
<dbReference type="AlphaFoldDB" id="A0A420YH94"/>
<accession>A0A420YH94</accession>
<gene>
    <name evidence="1" type="ORF">DL546_008820</name>
</gene>
<keyword evidence="2" id="KW-1185">Reference proteome</keyword>
<proteinExistence type="predicted"/>
<evidence type="ECO:0000313" key="2">
    <source>
        <dbReference type="Proteomes" id="UP000275385"/>
    </source>
</evidence>
<name>A0A420YH94_9PEZI</name>
<evidence type="ECO:0000313" key="1">
    <source>
        <dbReference type="EMBL" id="RKU47249.1"/>
    </source>
</evidence>
<reference evidence="1 2" key="1">
    <citation type="submission" date="2018-08" db="EMBL/GenBank/DDBJ databases">
        <title>Draft genome of the lignicolous fungus Coniochaeta pulveracea.</title>
        <authorList>
            <person name="Borstlap C.J."/>
            <person name="De Witt R.N."/>
            <person name="Botha A."/>
            <person name="Volschenk H."/>
        </authorList>
    </citation>
    <scope>NUCLEOTIDE SEQUENCE [LARGE SCALE GENOMIC DNA]</scope>
    <source>
        <strain evidence="1 2">CAB683</strain>
    </source>
</reference>
<comment type="caution">
    <text evidence="1">The sequence shown here is derived from an EMBL/GenBank/DDBJ whole genome shotgun (WGS) entry which is preliminary data.</text>
</comment>
<dbReference type="EMBL" id="QVQW01000010">
    <property type="protein sequence ID" value="RKU47249.1"/>
    <property type="molecule type" value="Genomic_DNA"/>
</dbReference>
<protein>
    <submittedName>
        <fullName evidence="1">Uncharacterized protein</fullName>
    </submittedName>
</protein>
<dbReference type="OrthoDB" id="4314040at2759"/>
<sequence>MICQGWVGKRGDVYPNHGEAIAHMLNIAVDQNWLGAFESNMITTLCTIAVLESIFNPRIRLDSRLWTLPETFGPRTTVQEMSNIESLKLRNFARMPDLLRDSNSDPAAIRSAYDVVQSDCKKMATLLSAVPIISSVHGGSTGQHLPVSVRRLHVRQQTGYGILLALAITLNSTLLLHADTTASDRDILRLEAAAYVDEVISLATQAAQYRPLGSSSTPLCLLAAWGRTSDAAKQQRLEALIVEYQSDFELTNWLDVALSIKPRIGANVT</sequence>
<dbReference type="Proteomes" id="UP000275385">
    <property type="component" value="Unassembled WGS sequence"/>
</dbReference>